<feature type="transmembrane region" description="Helical" evidence="2">
    <location>
        <begin position="29"/>
        <end position="55"/>
    </location>
</feature>
<dbReference type="OrthoDB" id="9944409at2759"/>
<sequence length="413" mass="46831">MYSSSYSRAKFGLEAREPLHKPKGKSCGYYMRIVFFFSSLIQSLIIISLVLFLIYGQPEKSAEEKRVQELELNFNRLSESNIQLRKEKGEVGAEKVALETELVKVKIDAEKSLLAFKNNLSSCERMSATLSATLSMMARRPSAPFQAPPVYTPSGEMKTLQTLNARQKAMINLIEANFTQTVQYLSQERDNALKDRDTHHQDAITLRKQNAMLKEQLTTYTKKCKEDFAQSLDGIKTVTSNFLNKINNLFPHQLTFHLTCDSQQDQMEKIRNSCTNLSRDVENKFQLYLDNVGNKVSEIQAKSSLMEVQNSRLTSELQQCEHKHSEAVAEAAKQLQLNQKTHDNQVEKLLIEQKQLREQKKLQEDSLALRDRELQTLQQMLSAQPNVKSGVPKAAGLQASIGAPGISKTPTVR</sequence>
<dbReference type="Ensembl" id="ENSCLMT00005048678.1">
    <property type="protein sequence ID" value="ENSCLMP00005047062.1"/>
    <property type="gene ID" value="ENSCLMG00005021599.1"/>
</dbReference>
<dbReference type="PANTHER" id="PTHR21687:SF6">
    <property type="entry name" value="PLASMALEMMA VESICLE-ASSOCIATED PROTEIN"/>
    <property type="match status" value="1"/>
</dbReference>
<keyword evidence="1" id="KW-0175">Coiled coil</keyword>
<gene>
    <name evidence="3" type="primary">plvapb</name>
</gene>
<keyword evidence="2" id="KW-0812">Transmembrane</keyword>
<feature type="coiled-coil region" evidence="1">
    <location>
        <begin position="310"/>
        <end position="366"/>
    </location>
</feature>
<dbReference type="GO" id="GO:0007219">
    <property type="term" value="P:Notch signaling pathway"/>
    <property type="evidence" value="ECO:0007669"/>
    <property type="project" value="Ensembl"/>
</dbReference>
<evidence type="ECO:0000313" key="3">
    <source>
        <dbReference type="Ensembl" id="ENSCLMP00005047062.1"/>
    </source>
</evidence>
<dbReference type="GeneTree" id="ENSGT00390000006166"/>
<evidence type="ECO:0000256" key="2">
    <source>
        <dbReference type="SAM" id="Phobius"/>
    </source>
</evidence>
<keyword evidence="2" id="KW-0472">Membrane</keyword>
<evidence type="ECO:0000256" key="1">
    <source>
        <dbReference type="SAM" id="Coils"/>
    </source>
</evidence>
<reference evidence="3" key="2">
    <citation type="submission" date="2025-09" db="UniProtKB">
        <authorList>
            <consortium name="Ensembl"/>
        </authorList>
    </citation>
    <scope>IDENTIFICATION</scope>
</reference>
<organism evidence="3 4">
    <name type="scientific">Cyclopterus lumpus</name>
    <name type="common">Lumpsucker</name>
    <dbReference type="NCBI Taxonomy" id="8103"/>
    <lineage>
        <taxon>Eukaryota</taxon>
        <taxon>Metazoa</taxon>
        <taxon>Chordata</taxon>
        <taxon>Craniata</taxon>
        <taxon>Vertebrata</taxon>
        <taxon>Euteleostomi</taxon>
        <taxon>Actinopterygii</taxon>
        <taxon>Neopterygii</taxon>
        <taxon>Teleostei</taxon>
        <taxon>Neoteleostei</taxon>
        <taxon>Acanthomorphata</taxon>
        <taxon>Eupercaria</taxon>
        <taxon>Perciformes</taxon>
        <taxon>Cottioidei</taxon>
        <taxon>Cottales</taxon>
        <taxon>Cyclopteridae</taxon>
        <taxon>Cyclopterus</taxon>
    </lineage>
</organism>
<dbReference type="InterPro" id="IPR009538">
    <property type="entry name" value="PV-1"/>
</dbReference>
<protein>
    <submittedName>
        <fullName evidence="3">Plasmalemma vesicle associated protein b</fullName>
    </submittedName>
</protein>
<dbReference type="PANTHER" id="PTHR21687">
    <property type="entry name" value="PLASMALEMMA VESICLE-ASSOCIATED PROTEIN"/>
    <property type="match status" value="1"/>
</dbReference>
<dbReference type="KEGG" id="clum:117729860"/>
<reference evidence="3" key="1">
    <citation type="submission" date="2025-08" db="UniProtKB">
        <authorList>
            <consortium name="Ensembl"/>
        </authorList>
    </citation>
    <scope>IDENTIFICATION</scope>
</reference>
<evidence type="ECO:0000313" key="4">
    <source>
        <dbReference type="Proteomes" id="UP000694565"/>
    </source>
</evidence>
<dbReference type="AlphaFoldDB" id="A0A8C3GAY5"/>
<accession>A0A8C3GAY5</accession>
<dbReference type="GO" id="GO:0002693">
    <property type="term" value="P:positive regulation of cellular extravasation"/>
    <property type="evidence" value="ECO:0007669"/>
    <property type="project" value="TreeGrafter"/>
</dbReference>
<dbReference type="Proteomes" id="UP000694565">
    <property type="component" value="Unplaced"/>
</dbReference>
<name>A0A8C3GAY5_CYCLU</name>
<keyword evidence="2" id="KW-1133">Transmembrane helix</keyword>
<dbReference type="GeneID" id="117729860"/>
<keyword evidence="4" id="KW-1185">Reference proteome</keyword>
<dbReference type="RefSeq" id="XP_034387132.1">
    <property type="nucleotide sequence ID" value="XM_034531241.1"/>
</dbReference>
<dbReference type="GO" id="GO:0043114">
    <property type="term" value="P:regulation of vascular permeability"/>
    <property type="evidence" value="ECO:0007669"/>
    <property type="project" value="Ensembl"/>
</dbReference>
<dbReference type="CTD" id="570276"/>
<proteinExistence type="predicted"/>
<dbReference type="Pfam" id="PF06637">
    <property type="entry name" value="PV-1"/>
    <property type="match status" value="1"/>
</dbReference>
<feature type="coiled-coil region" evidence="1">
    <location>
        <begin position="60"/>
        <end position="87"/>
    </location>
</feature>